<reference evidence="2 3" key="1">
    <citation type="submission" date="2018-08" db="EMBL/GenBank/DDBJ databases">
        <title>A genome reference for cultivated species of the human gut microbiota.</title>
        <authorList>
            <person name="Zou Y."/>
            <person name="Xue W."/>
            <person name="Luo G."/>
        </authorList>
    </citation>
    <scope>NUCLEOTIDE SEQUENCE [LARGE SCALE GENOMIC DNA]</scope>
    <source>
        <strain evidence="2 3">AM18-14LB</strain>
    </source>
</reference>
<evidence type="ECO:0000313" key="1">
    <source>
        <dbReference type="EMBL" id="KAB4249607.1"/>
    </source>
</evidence>
<organism evidence="2 3">
    <name type="scientific">Bacteroides uniformis</name>
    <dbReference type="NCBI Taxonomy" id="820"/>
    <lineage>
        <taxon>Bacteria</taxon>
        <taxon>Pseudomonadati</taxon>
        <taxon>Bacteroidota</taxon>
        <taxon>Bacteroidia</taxon>
        <taxon>Bacteroidales</taxon>
        <taxon>Bacteroidaceae</taxon>
        <taxon>Bacteroides</taxon>
    </lineage>
</organism>
<proteinExistence type="predicted"/>
<evidence type="ECO:0000313" key="2">
    <source>
        <dbReference type="EMBL" id="RHH29488.1"/>
    </source>
</evidence>
<evidence type="ECO:0000313" key="3">
    <source>
        <dbReference type="Proteomes" id="UP000283766"/>
    </source>
</evidence>
<name>A0A414WAK3_BACUN</name>
<dbReference type="AlphaFoldDB" id="A0A414WAK3"/>
<gene>
    <name evidence="2" type="ORF">DW216_14650</name>
    <name evidence="1" type="ORF">GAP48_16790</name>
</gene>
<dbReference type="EMBL" id="WCTJ01000031">
    <property type="protein sequence ID" value="KAB4249607.1"/>
    <property type="molecule type" value="Genomic_DNA"/>
</dbReference>
<evidence type="ECO:0008006" key="5">
    <source>
        <dbReference type="Google" id="ProtNLM"/>
    </source>
</evidence>
<comment type="caution">
    <text evidence="2">The sequence shown here is derived from an EMBL/GenBank/DDBJ whole genome shotgun (WGS) entry which is preliminary data.</text>
</comment>
<evidence type="ECO:0000313" key="4">
    <source>
        <dbReference type="Proteomes" id="UP000487989"/>
    </source>
</evidence>
<dbReference type="Proteomes" id="UP000487989">
    <property type="component" value="Unassembled WGS sequence"/>
</dbReference>
<accession>A0A414WAK3</accession>
<reference evidence="1 4" key="2">
    <citation type="journal article" date="2019" name="Nat. Med.">
        <title>A library of human gut bacterial isolates paired with longitudinal multiomics data enables mechanistic microbiome research.</title>
        <authorList>
            <person name="Poyet M."/>
            <person name="Groussin M."/>
            <person name="Gibbons S.M."/>
            <person name="Avila-Pacheco J."/>
            <person name="Jiang X."/>
            <person name="Kearney S.M."/>
            <person name="Perrotta A.R."/>
            <person name="Berdy B."/>
            <person name="Zhao S."/>
            <person name="Lieberman T.D."/>
            <person name="Swanson P.K."/>
            <person name="Smith M."/>
            <person name="Roesemann S."/>
            <person name="Alexander J.E."/>
            <person name="Rich S.A."/>
            <person name="Livny J."/>
            <person name="Vlamakis H."/>
            <person name="Clish C."/>
            <person name="Bullock K."/>
            <person name="Deik A."/>
            <person name="Scott J."/>
            <person name="Pierce K.A."/>
            <person name="Xavier R.J."/>
            <person name="Alm E.J."/>
        </authorList>
    </citation>
    <scope>NUCLEOTIDE SEQUENCE [LARGE SCALE GENOMIC DNA]</scope>
    <source>
        <strain evidence="1 4">BIOML-A3</strain>
    </source>
</reference>
<dbReference type="Proteomes" id="UP000283766">
    <property type="component" value="Unassembled WGS sequence"/>
</dbReference>
<dbReference type="EMBL" id="QRJL01000009">
    <property type="protein sequence ID" value="RHH29488.1"/>
    <property type="molecule type" value="Genomic_DNA"/>
</dbReference>
<protein>
    <recommendedName>
        <fullName evidence="5">HNH endonuclease</fullName>
    </recommendedName>
</protein>
<sequence length="134" mass="15671">MNSNLYMSGDLKDIVWQSARIISGYDATRVRQDACGAWIAYNEFNNHESIFGWEIDHIYPVFKLKQLGVPEILWNNLLNLRAFHWKNNRSKGTSYPMYTSAVIGYGDTNMEQRNVFWVSDPLQDSLRSLFKIKE</sequence>